<evidence type="ECO:0000256" key="3">
    <source>
        <dbReference type="ARBA" id="ARBA00022833"/>
    </source>
</evidence>
<keyword evidence="1" id="KW-0479">Metal-binding</keyword>
<evidence type="ECO:0000259" key="6">
    <source>
        <dbReference type="PROSITE" id="PS50199"/>
    </source>
</evidence>
<dbReference type="Proteomes" id="UP001632037">
    <property type="component" value="Unassembled WGS sequence"/>
</dbReference>
<feature type="region of interest" description="Disordered" evidence="5">
    <location>
        <begin position="1"/>
        <end position="111"/>
    </location>
</feature>
<feature type="compositionally biased region" description="Low complexity" evidence="5">
    <location>
        <begin position="55"/>
        <end position="66"/>
    </location>
</feature>
<evidence type="ECO:0000256" key="1">
    <source>
        <dbReference type="ARBA" id="ARBA00022723"/>
    </source>
</evidence>
<evidence type="ECO:0000256" key="4">
    <source>
        <dbReference type="PROSITE-ProRule" id="PRU00322"/>
    </source>
</evidence>
<keyword evidence="3" id="KW-0862">Zinc</keyword>
<dbReference type="InterPro" id="IPR036443">
    <property type="entry name" value="Znf_RanBP2_sf"/>
</dbReference>
<feature type="compositionally biased region" description="Basic residues" evidence="5">
    <location>
        <begin position="72"/>
        <end position="98"/>
    </location>
</feature>
<evidence type="ECO:0000256" key="2">
    <source>
        <dbReference type="ARBA" id="ARBA00022771"/>
    </source>
</evidence>
<dbReference type="AlphaFoldDB" id="A0ABD3FAJ9"/>
<dbReference type="PROSITE" id="PS01358">
    <property type="entry name" value="ZF_RANBP2_1"/>
    <property type="match status" value="1"/>
</dbReference>
<dbReference type="SUPFAM" id="SSF90209">
    <property type="entry name" value="Ran binding protein zinc finger-like"/>
    <property type="match status" value="1"/>
</dbReference>
<gene>
    <name evidence="7" type="ORF">V7S43_012130</name>
</gene>
<proteinExistence type="predicted"/>
<dbReference type="Gene3D" id="2.30.30.380">
    <property type="entry name" value="Zn-finger domain of Sec23/24"/>
    <property type="match status" value="1"/>
</dbReference>
<dbReference type="GO" id="GO:0008270">
    <property type="term" value="F:zinc ion binding"/>
    <property type="evidence" value="ECO:0007669"/>
    <property type="project" value="UniProtKB-KW"/>
</dbReference>
<evidence type="ECO:0000256" key="5">
    <source>
        <dbReference type="SAM" id="MobiDB-lite"/>
    </source>
</evidence>
<reference evidence="7 8" key="1">
    <citation type="submission" date="2024-09" db="EMBL/GenBank/DDBJ databases">
        <title>Genome sequencing and assembly of Phytophthora oleae, isolate VK10A, causative agent of rot of olive drupes.</title>
        <authorList>
            <person name="Conti Taguali S."/>
            <person name="Riolo M."/>
            <person name="La Spada F."/>
            <person name="Cacciola S.O."/>
            <person name="Dionisio G."/>
        </authorList>
    </citation>
    <scope>NUCLEOTIDE SEQUENCE [LARGE SCALE GENOMIC DNA]</scope>
    <source>
        <strain evidence="7 8">VK10A</strain>
    </source>
</reference>
<keyword evidence="2 4" id="KW-0863">Zinc-finger</keyword>
<protein>
    <recommendedName>
        <fullName evidence="6">RanBP2-type domain-containing protein</fullName>
    </recommendedName>
</protein>
<organism evidence="7 8">
    <name type="scientific">Phytophthora oleae</name>
    <dbReference type="NCBI Taxonomy" id="2107226"/>
    <lineage>
        <taxon>Eukaryota</taxon>
        <taxon>Sar</taxon>
        <taxon>Stramenopiles</taxon>
        <taxon>Oomycota</taxon>
        <taxon>Peronosporomycetes</taxon>
        <taxon>Peronosporales</taxon>
        <taxon>Peronosporaceae</taxon>
        <taxon>Phytophthora</taxon>
    </lineage>
</organism>
<dbReference type="InterPro" id="IPR001876">
    <property type="entry name" value="Znf_RanBP2"/>
</dbReference>
<accession>A0ABD3FAJ9</accession>
<feature type="domain" description="RanBP2-type" evidence="6">
    <location>
        <begin position="170"/>
        <end position="201"/>
    </location>
</feature>
<comment type="caution">
    <text evidence="7">The sequence shown here is derived from an EMBL/GenBank/DDBJ whole genome shotgun (WGS) entry which is preliminary data.</text>
</comment>
<feature type="compositionally biased region" description="Basic residues" evidence="5">
    <location>
        <begin position="1"/>
        <end position="26"/>
    </location>
</feature>
<name>A0ABD3FAJ9_9STRA</name>
<dbReference type="EMBL" id="JBIMZQ010000030">
    <property type="protein sequence ID" value="KAL3662726.1"/>
    <property type="molecule type" value="Genomic_DNA"/>
</dbReference>
<evidence type="ECO:0000313" key="7">
    <source>
        <dbReference type="EMBL" id="KAL3662726.1"/>
    </source>
</evidence>
<evidence type="ECO:0000313" key="8">
    <source>
        <dbReference type="Proteomes" id="UP001632037"/>
    </source>
</evidence>
<dbReference type="PROSITE" id="PS50199">
    <property type="entry name" value="ZF_RANBP2_2"/>
    <property type="match status" value="1"/>
</dbReference>
<dbReference type="SMART" id="SM00547">
    <property type="entry name" value="ZnF_RBZ"/>
    <property type="match status" value="1"/>
</dbReference>
<sequence length="205" mass="23212">MSRSRSQSRGRSTRRRLPRSRSRSRSRSQERLLGSRIKNRSRSNSPVDRRRSTRSRSPVSIASSRSGSEERKHKKHKKHSKKTKKEEKRRHKKHKHKKCRDEGEGGAEETATTMISEQVSDHKEATDNSKPVDVKSFFAQLQKQEAAKEPVGTVHARGLPAPVSATAISTSDKWECSKAGCGNMNSKHAPSCNKCGAMKRLTEWR</sequence>
<keyword evidence="8" id="KW-1185">Reference proteome</keyword>